<evidence type="ECO:0000313" key="4">
    <source>
        <dbReference type="Proteomes" id="UP000887013"/>
    </source>
</evidence>
<sequence length="115" mass="13199">MPILVMPLLPERKLKVLQKLLIRVSNDSMRNAVEETDKNNNSYRYITAAIDGSWQKSGHTSLNGVVSTTCLETGKVLGFECLSKYCFKCKNRSNKDHKCEKHFEGFSEERNRMVL</sequence>
<evidence type="ECO:0000313" key="3">
    <source>
        <dbReference type="EMBL" id="GFU06502.1"/>
    </source>
</evidence>
<evidence type="ECO:0000259" key="1">
    <source>
        <dbReference type="Pfam" id="PF20700"/>
    </source>
</evidence>
<dbReference type="Pfam" id="PF20700">
    <property type="entry name" value="Mutator"/>
    <property type="match status" value="1"/>
</dbReference>
<dbReference type="EMBL" id="BMAW01003901">
    <property type="protein sequence ID" value="GFS86015.1"/>
    <property type="molecule type" value="Genomic_DNA"/>
</dbReference>
<organism evidence="3 4">
    <name type="scientific">Nephila pilipes</name>
    <name type="common">Giant wood spider</name>
    <name type="synonym">Nephila maculata</name>
    <dbReference type="NCBI Taxonomy" id="299642"/>
    <lineage>
        <taxon>Eukaryota</taxon>
        <taxon>Metazoa</taxon>
        <taxon>Ecdysozoa</taxon>
        <taxon>Arthropoda</taxon>
        <taxon>Chelicerata</taxon>
        <taxon>Arachnida</taxon>
        <taxon>Araneae</taxon>
        <taxon>Araneomorphae</taxon>
        <taxon>Entelegynae</taxon>
        <taxon>Araneoidea</taxon>
        <taxon>Nephilidae</taxon>
        <taxon>Nephila</taxon>
    </lineage>
</organism>
<dbReference type="InterPro" id="IPR049012">
    <property type="entry name" value="Mutator_transp_dom"/>
</dbReference>
<feature type="domain" description="Mutator-like transposase" evidence="1">
    <location>
        <begin position="16"/>
        <end position="109"/>
    </location>
</feature>
<protein>
    <recommendedName>
        <fullName evidence="1">Mutator-like transposase domain-containing protein</fullName>
    </recommendedName>
</protein>
<keyword evidence="4" id="KW-1185">Reference proteome</keyword>
<reference evidence="3" key="1">
    <citation type="submission" date="2020-08" db="EMBL/GenBank/DDBJ databases">
        <title>Multicomponent nature underlies the extraordinary mechanical properties of spider dragline silk.</title>
        <authorList>
            <person name="Kono N."/>
            <person name="Nakamura H."/>
            <person name="Mori M."/>
            <person name="Yoshida Y."/>
            <person name="Ohtoshi R."/>
            <person name="Malay A.D."/>
            <person name="Moran D.A.P."/>
            <person name="Tomita M."/>
            <person name="Numata K."/>
            <person name="Arakawa K."/>
        </authorList>
    </citation>
    <scope>NUCLEOTIDE SEQUENCE</scope>
</reference>
<proteinExistence type="predicted"/>
<dbReference type="AlphaFoldDB" id="A0A8X6Q931"/>
<accession>A0A8X6Q931</accession>
<evidence type="ECO:0000313" key="2">
    <source>
        <dbReference type="EMBL" id="GFS86015.1"/>
    </source>
</evidence>
<dbReference type="Proteomes" id="UP000887013">
    <property type="component" value="Unassembled WGS sequence"/>
</dbReference>
<comment type="caution">
    <text evidence="3">The sequence shown here is derived from an EMBL/GenBank/DDBJ whole genome shotgun (WGS) entry which is preliminary data.</text>
</comment>
<gene>
    <name evidence="3" type="primary">AVEN_89230_1</name>
    <name evidence="3" type="ORF">NPIL_351091</name>
    <name evidence="2" type="ORF">NPIL_98871</name>
</gene>
<dbReference type="EMBL" id="BMAW01124126">
    <property type="protein sequence ID" value="GFU06502.1"/>
    <property type="molecule type" value="Genomic_DNA"/>
</dbReference>
<name>A0A8X6Q931_NEPPI</name>